<gene>
    <name evidence="1" type="primary">NCL1_22198</name>
    <name evidence="1" type="ORF">TNCV_3165971</name>
</gene>
<dbReference type="EMBL" id="BMAU01021105">
    <property type="protein sequence ID" value="GFX90766.1"/>
    <property type="molecule type" value="Genomic_DNA"/>
</dbReference>
<evidence type="ECO:0000313" key="2">
    <source>
        <dbReference type="Proteomes" id="UP000887159"/>
    </source>
</evidence>
<proteinExistence type="predicted"/>
<name>A0A8X6USF6_TRICX</name>
<dbReference type="AlphaFoldDB" id="A0A8X6USF6"/>
<keyword evidence="2" id="KW-1185">Reference proteome</keyword>
<accession>A0A8X6USF6</accession>
<evidence type="ECO:0008006" key="3">
    <source>
        <dbReference type="Google" id="ProtNLM"/>
    </source>
</evidence>
<comment type="caution">
    <text evidence="1">The sequence shown here is derived from an EMBL/GenBank/DDBJ whole genome shotgun (WGS) entry which is preliminary data.</text>
</comment>
<protein>
    <recommendedName>
        <fullName evidence="3">Transposase IS30-like HTH domain-containing protein</fullName>
    </recommendedName>
</protein>
<reference evidence="1" key="1">
    <citation type="submission" date="2020-08" db="EMBL/GenBank/DDBJ databases">
        <title>Multicomponent nature underlies the extraordinary mechanical properties of spider dragline silk.</title>
        <authorList>
            <person name="Kono N."/>
            <person name="Nakamura H."/>
            <person name="Mori M."/>
            <person name="Yoshida Y."/>
            <person name="Ohtoshi R."/>
            <person name="Malay A.D."/>
            <person name="Moran D.A.P."/>
            <person name="Tomita M."/>
            <person name="Numata K."/>
            <person name="Arakawa K."/>
        </authorList>
    </citation>
    <scope>NUCLEOTIDE SEQUENCE</scope>
</reference>
<evidence type="ECO:0000313" key="1">
    <source>
        <dbReference type="EMBL" id="GFX90766.1"/>
    </source>
</evidence>
<dbReference type="Proteomes" id="UP000887159">
    <property type="component" value="Unassembled WGS sequence"/>
</dbReference>
<sequence length="86" mass="10119">MEFKRERSIGLREGGFSYRAIGALMQRNSSTLMRVWKQWTNQNRTTRKTGSGRRNVTSACDNRHLLRMARNDQGSWQHFGLLLQVY</sequence>
<organism evidence="1 2">
    <name type="scientific">Trichonephila clavipes</name>
    <name type="common">Golden silk orbweaver</name>
    <name type="synonym">Nephila clavipes</name>
    <dbReference type="NCBI Taxonomy" id="2585209"/>
    <lineage>
        <taxon>Eukaryota</taxon>
        <taxon>Metazoa</taxon>
        <taxon>Ecdysozoa</taxon>
        <taxon>Arthropoda</taxon>
        <taxon>Chelicerata</taxon>
        <taxon>Arachnida</taxon>
        <taxon>Araneae</taxon>
        <taxon>Araneomorphae</taxon>
        <taxon>Entelegynae</taxon>
        <taxon>Araneoidea</taxon>
        <taxon>Nephilidae</taxon>
        <taxon>Trichonephila</taxon>
    </lineage>
</organism>